<dbReference type="SUPFAM" id="SSF47384">
    <property type="entry name" value="Homodimeric domain of signal transducing histidine kinase"/>
    <property type="match status" value="1"/>
</dbReference>
<evidence type="ECO:0000256" key="1">
    <source>
        <dbReference type="ARBA" id="ARBA00000085"/>
    </source>
</evidence>
<dbReference type="InterPro" id="IPR003661">
    <property type="entry name" value="HisK_dim/P_dom"/>
</dbReference>
<dbReference type="SMART" id="SM00388">
    <property type="entry name" value="HisKA"/>
    <property type="match status" value="1"/>
</dbReference>
<dbReference type="SMART" id="SM00387">
    <property type="entry name" value="HATPase_c"/>
    <property type="match status" value="1"/>
</dbReference>
<evidence type="ECO:0000259" key="9">
    <source>
        <dbReference type="PROSITE" id="PS50109"/>
    </source>
</evidence>
<dbReference type="InterPro" id="IPR003594">
    <property type="entry name" value="HATPase_dom"/>
</dbReference>
<dbReference type="Gene3D" id="3.30.565.10">
    <property type="entry name" value="Histidine kinase-like ATPase, C-terminal domain"/>
    <property type="match status" value="1"/>
</dbReference>
<evidence type="ECO:0000256" key="5">
    <source>
        <dbReference type="ARBA" id="ARBA00022692"/>
    </source>
</evidence>
<dbReference type="PANTHER" id="PTHR45436">
    <property type="entry name" value="SENSOR HISTIDINE KINASE YKOH"/>
    <property type="match status" value="1"/>
</dbReference>
<feature type="domain" description="Histidine kinase" evidence="9">
    <location>
        <begin position="217"/>
        <end position="416"/>
    </location>
</feature>
<evidence type="ECO:0000256" key="8">
    <source>
        <dbReference type="SAM" id="Phobius"/>
    </source>
</evidence>
<keyword evidence="4" id="KW-0808">Transferase</keyword>
<name>A0A4R0MR75_9SPHI</name>
<dbReference type="InterPro" id="IPR005467">
    <property type="entry name" value="His_kinase_dom"/>
</dbReference>
<dbReference type="Pfam" id="PF02518">
    <property type="entry name" value="HATPase_c"/>
    <property type="match status" value="1"/>
</dbReference>
<proteinExistence type="predicted"/>
<keyword evidence="3" id="KW-0597">Phosphoprotein</keyword>
<dbReference type="RefSeq" id="WP_131554190.1">
    <property type="nucleotide sequence ID" value="NZ_SJSK01000004.1"/>
</dbReference>
<keyword evidence="6 10" id="KW-0418">Kinase</keyword>
<dbReference type="GO" id="GO:0000155">
    <property type="term" value="F:phosphorelay sensor kinase activity"/>
    <property type="evidence" value="ECO:0007669"/>
    <property type="project" value="InterPro"/>
</dbReference>
<dbReference type="PROSITE" id="PS50109">
    <property type="entry name" value="HIS_KIN"/>
    <property type="match status" value="1"/>
</dbReference>
<reference evidence="10 11" key="1">
    <citation type="submission" date="2019-02" db="EMBL/GenBank/DDBJ databases">
        <title>Pedobacter sp. RP-1-13 sp. nov., isolated from Arctic soil.</title>
        <authorList>
            <person name="Dahal R.H."/>
        </authorList>
    </citation>
    <scope>NUCLEOTIDE SEQUENCE [LARGE SCALE GENOMIC DNA]</scope>
    <source>
        <strain evidence="10 11">RP-1-13</strain>
    </source>
</reference>
<dbReference type="Gene3D" id="1.10.287.130">
    <property type="match status" value="1"/>
</dbReference>
<dbReference type="InterPro" id="IPR036890">
    <property type="entry name" value="HATPase_C_sf"/>
</dbReference>
<protein>
    <recommendedName>
        <fullName evidence="2">histidine kinase</fullName>
        <ecNumber evidence="2">2.7.13.3</ecNumber>
    </recommendedName>
</protein>
<dbReference type="GO" id="GO:0005886">
    <property type="term" value="C:plasma membrane"/>
    <property type="evidence" value="ECO:0007669"/>
    <property type="project" value="TreeGrafter"/>
</dbReference>
<dbReference type="InterPro" id="IPR050428">
    <property type="entry name" value="TCS_sensor_his_kinase"/>
</dbReference>
<dbReference type="PANTHER" id="PTHR45436:SF5">
    <property type="entry name" value="SENSOR HISTIDINE KINASE TRCS"/>
    <property type="match status" value="1"/>
</dbReference>
<comment type="caution">
    <text evidence="10">The sequence shown here is derived from an EMBL/GenBank/DDBJ whole genome shotgun (WGS) entry which is preliminary data.</text>
</comment>
<dbReference type="Proteomes" id="UP000292884">
    <property type="component" value="Unassembled WGS sequence"/>
</dbReference>
<dbReference type="EMBL" id="SJSK01000004">
    <property type="protein sequence ID" value="TCC89203.1"/>
    <property type="molecule type" value="Genomic_DNA"/>
</dbReference>
<keyword evidence="5 8" id="KW-0812">Transmembrane</keyword>
<evidence type="ECO:0000256" key="4">
    <source>
        <dbReference type="ARBA" id="ARBA00022679"/>
    </source>
</evidence>
<feature type="transmembrane region" description="Helical" evidence="8">
    <location>
        <begin position="128"/>
        <end position="150"/>
    </location>
</feature>
<keyword evidence="11" id="KW-1185">Reference proteome</keyword>
<dbReference type="AlphaFoldDB" id="A0A4R0MR75"/>
<dbReference type="CDD" id="cd00082">
    <property type="entry name" value="HisKA"/>
    <property type="match status" value="1"/>
</dbReference>
<gene>
    <name evidence="10" type="ORF">EZ428_16005</name>
</gene>
<evidence type="ECO:0000313" key="11">
    <source>
        <dbReference type="Proteomes" id="UP000292884"/>
    </source>
</evidence>
<dbReference type="InterPro" id="IPR036097">
    <property type="entry name" value="HisK_dim/P_sf"/>
</dbReference>
<evidence type="ECO:0000313" key="10">
    <source>
        <dbReference type="EMBL" id="TCC89203.1"/>
    </source>
</evidence>
<dbReference type="Pfam" id="PF00512">
    <property type="entry name" value="HisKA"/>
    <property type="match status" value="1"/>
</dbReference>
<dbReference type="EC" id="2.7.13.3" evidence="2"/>
<dbReference type="SUPFAM" id="SSF55874">
    <property type="entry name" value="ATPase domain of HSP90 chaperone/DNA topoisomerase II/histidine kinase"/>
    <property type="match status" value="1"/>
</dbReference>
<sequence length="416" mass="47459">MKLAQRYNRANLLTSSIILVITGVIYYIAIHFILTNKLDKDLVIEEKEIQAYVLNYGKLPSPGDFLHQKVAYVKLGNKKVNRNFFYDNYNRANEKESEPGRTLITSVIVNGQNYQVSISKSRAESEDLIRLIFFITLAVTILLLVSLLLINRFLLQSIWRPFYATLNTMKAFNLTAKTDIKAQQTNIEEFNELNIAVGSMADSVKKDYKELKTFTDNASHEMMTPLAVINSKLDLLLQGEALNPQQGELIDEIYNSVGRLGRLNHSLLLLAKIENKLIPEQETFNLKDLIVEKIKLFQELVNGKNITLTQNLLDKEIMMSKYLADILLNNLLSNAIRHNYNNGTITIDLNKTELIISNTSKDNTLDQAQAFERFYKTPSSEGMGLGLAMVKQIAGLHQFDITYTYQDKLHIFCLTF</sequence>
<feature type="transmembrane region" description="Helical" evidence="8">
    <location>
        <begin position="12"/>
        <end position="34"/>
    </location>
</feature>
<keyword evidence="7 8" id="KW-1133">Transmembrane helix</keyword>
<dbReference type="OrthoDB" id="1522504at2"/>
<accession>A0A4R0MR75</accession>
<evidence type="ECO:0000256" key="3">
    <source>
        <dbReference type="ARBA" id="ARBA00022553"/>
    </source>
</evidence>
<organism evidence="10 11">
    <name type="scientific">Pedobacter frigiditerrae</name>
    <dbReference type="NCBI Taxonomy" id="2530452"/>
    <lineage>
        <taxon>Bacteria</taxon>
        <taxon>Pseudomonadati</taxon>
        <taxon>Bacteroidota</taxon>
        <taxon>Sphingobacteriia</taxon>
        <taxon>Sphingobacteriales</taxon>
        <taxon>Sphingobacteriaceae</taxon>
        <taxon>Pedobacter</taxon>
    </lineage>
</organism>
<evidence type="ECO:0000256" key="2">
    <source>
        <dbReference type="ARBA" id="ARBA00012438"/>
    </source>
</evidence>
<evidence type="ECO:0000256" key="7">
    <source>
        <dbReference type="ARBA" id="ARBA00022989"/>
    </source>
</evidence>
<keyword evidence="8" id="KW-0472">Membrane</keyword>
<evidence type="ECO:0000256" key="6">
    <source>
        <dbReference type="ARBA" id="ARBA00022777"/>
    </source>
</evidence>
<comment type="catalytic activity">
    <reaction evidence="1">
        <text>ATP + protein L-histidine = ADP + protein N-phospho-L-histidine.</text>
        <dbReference type="EC" id="2.7.13.3"/>
    </reaction>
</comment>